<evidence type="ECO:0000313" key="1">
    <source>
        <dbReference type="EMBL" id="SAL05799.1"/>
    </source>
</evidence>
<keyword evidence="2" id="KW-1185">Reference proteome</keyword>
<name>A0A158EFY7_9BURK</name>
<proteinExistence type="predicted"/>
<comment type="caution">
    <text evidence="1">The sequence shown here is derived from an EMBL/GenBank/DDBJ whole genome shotgun (WGS) entry which is preliminary data.</text>
</comment>
<dbReference type="EMBL" id="FCOX02000091">
    <property type="protein sequence ID" value="SAL05799.1"/>
    <property type="molecule type" value="Genomic_DNA"/>
</dbReference>
<accession>A0A158EFY7</accession>
<dbReference type="Proteomes" id="UP000071859">
    <property type="component" value="Unassembled WGS sequence"/>
</dbReference>
<organism evidence="1 2">
    <name type="scientific">Caballeronia calidae</name>
    <dbReference type="NCBI Taxonomy" id="1777139"/>
    <lineage>
        <taxon>Bacteria</taxon>
        <taxon>Pseudomonadati</taxon>
        <taxon>Pseudomonadota</taxon>
        <taxon>Betaproteobacteria</taxon>
        <taxon>Burkholderiales</taxon>
        <taxon>Burkholderiaceae</taxon>
        <taxon>Caballeronia</taxon>
    </lineage>
</organism>
<dbReference type="RefSeq" id="WP_074173642.1">
    <property type="nucleotide sequence ID" value="NZ_FCOX02000091.1"/>
</dbReference>
<evidence type="ECO:0000313" key="2">
    <source>
        <dbReference type="Proteomes" id="UP000071859"/>
    </source>
</evidence>
<sequence length="70" mass="7406">MSVAYYLACIESGKYVWVGALGPDCQAMPEGQPGAISRFALAQRGKGLVVVSDTHPILDDGKEWEASHGA</sequence>
<dbReference type="AlphaFoldDB" id="A0A158EFY7"/>
<protein>
    <submittedName>
        <fullName evidence="1">Uncharacterized protein</fullName>
    </submittedName>
</protein>
<reference evidence="1" key="1">
    <citation type="submission" date="2016-01" db="EMBL/GenBank/DDBJ databases">
        <authorList>
            <person name="Peeters C."/>
        </authorList>
    </citation>
    <scope>NUCLEOTIDE SEQUENCE</scope>
    <source>
        <strain evidence="1">LMG 29321</strain>
    </source>
</reference>
<gene>
    <name evidence="1" type="ORF">AWB78_07707</name>
</gene>